<dbReference type="OrthoDB" id="5449579at2"/>
<dbReference type="Proteomes" id="UP000002534">
    <property type="component" value="Chromosome"/>
</dbReference>
<evidence type="ECO:0008006" key="3">
    <source>
        <dbReference type="Google" id="ProtNLM"/>
    </source>
</evidence>
<evidence type="ECO:0000313" key="1">
    <source>
        <dbReference type="EMBL" id="ABA89321.1"/>
    </source>
</evidence>
<name>Q3A2T6_SYNC1</name>
<accession>Q3A2T6</accession>
<evidence type="ECO:0000313" key="2">
    <source>
        <dbReference type="Proteomes" id="UP000002534"/>
    </source>
</evidence>
<dbReference type="STRING" id="338963.Pcar_2081"/>
<gene>
    <name evidence="1" type="ordered locus">Pcar_2081</name>
</gene>
<dbReference type="AlphaFoldDB" id="Q3A2T6"/>
<organism evidence="1 2">
    <name type="scientific">Syntrophotalea carbinolica (strain DSM 2380 / NBRC 103641 / GraBd1)</name>
    <name type="common">Pelobacter carbinolicus</name>
    <dbReference type="NCBI Taxonomy" id="338963"/>
    <lineage>
        <taxon>Bacteria</taxon>
        <taxon>Pseudomonadati</taxon>
        <taxon>Thermodesulfobacteriota</taxon>
        <taxon>Desulfuromonadia</taxon>
        <taxon>Desulfuromonadales</taxon>
        <taxon>Syntrophotaleaceae</taxon>
        <taxon>Syntrophotalea</taxon>
    </lineage>
</organism>
<dbReference type="EMBL" id="CP000142">
    <property type="protein sequence ID" value="ABA89321.1"/>
    <property type="molecule type" value="Genomic_DNA"/>
</dbReference>
<keyword evidence="2" id="KW-1185">Reference proteome</keyword>
<dbReference type="HOGENOM" id="CLU_1029935_0_0_7"/>
<protein>
    <recommendedName>
        <fullName evidence="3">Phosphate/phosphite/phosphonate ABC transporter substrate-binding protein</fullName>
    </recommendedName>
</protein>
<dbReference type="eggNOG" id="COG3221">
    <property type="taxonomic scope" value="Bacteria"/>
</dbReference>
<proteinExistence type="predicted"/>
<reference evidence="2" key="1">
    <citation type="submission" date="2005-10" db="EMBL/GenBank/DDBJ databases">
        <title>Complete sequence of Pelobacter carbinolicus DSM 2380.</title>
        <authorList>
            <person name="Copeland A."/>
            <person name="Lucas S."/>
            <person name="Lapidus A."/>
            <person name="Barry K."/>
            <person name="Detter J.C."/>
            <person name="Glavina T."/>
            <person name="Hammon N."/>
            <person name="Israni S."/>
            <person name="Pitluck S."/>
            <person name="Chertkov O."/>
            <person name="Schmutz J."/>
            <person name="Larimer F."/>
            <person name="Land M."/>
            <person name="Kyrpides N."/>
            <person name="Ivanova N."/>
            <person name="Richardson P."/>
        </authorList>
    </citation>
    <scope>NUCLEOTIDE SEQUENCE [LARGE SCALE GENOMIC DNA]</scope>
    <source>
        <strain evidence="2">DSM 2380 / NBRC 103641 / GraBd1</strain>
    </source>
</reference>
<dbReference type="KEGG" id="pca:Pcar_2081"/>
<dbReference type="Pfam" id="PF12974">
    <property type="entry name" value="Phosphonate-bd"/>
    <property type="match status" value="1"/>
</dbReference>
<reference evidence="1 2" key="2">
    <citation type="journal article" date="2012" name="BMC Genomics">
        <title>The genome of Pelobacter carbinolicus reveals surprising metabolic capabilities and physiological features.</title>
        <authorList>
            <person name="Aklujkar M."/>
            <person name="Haveman S.A."/>
            <person name="Didonato R.Jr."/>
            <person name="Chertkov O."/>
            <person name="Han C.S."/>
            <person name="Land M.L."/>
            <person name="Brown P."/>
            <person name="Lovley D.R."/>
        </authorList>
    </citation>
    <scope>NUCLEOTIDE SEQUENCE [LARGE SCALE GENOMIC DNA]</scope>
    <source>
        <strain evidence="2">DSM 2380 / NBRC 103641 / GraBd1</strain>
    </source>
</reference>
<sequence length="270" mass="29097">MLRNMLLVLLSLTVLICPAYGIDSFDFVIIQPGQPGTSEDAQPVMDAFASYVQGKLGQDVTVHGHYFNQIEQAEAFLASNRPGWGIVQLGYYLAHVDNTCMTPLASTLPGGADSDIWRLVVAKDGPEQWQALQGSVSGTMLFEPSIAARLLFGKSEAELPFALAGTSRPLRALRGVLRGKGGAVVLDKPQYDAVQALSLASKLKVLTTSERLPTSAVVAFGPPDDLHKRLRTVLENMQHDAAASDLLQLLQTEGFGPVDARLDALQEKDL</sequence>
<dbReference type="RefSeq" id="WP_011341833.1">
    <property type="nucleotide sequence ID" value="NC_007498.2"/>
</dbReference>